<dbReference type="PANTHER" id="PTHR10846:SF2">
    <property type="entry name" value="RE48874P"/>
    <property type="match status" value="1"/>
</dbReference>
<dbReference type="GO" id="GO:0008273">
    <property type="term" value="F:calcium, potassium:sodium antiporter activity"/>
    <property type="evidence" value="ECO:0007669"/>
    <property type="project" value="TreeGrafter"/>
</dbReference>
<dbReference type="GO" id="GO:0005886">
    <property type="term" value="C:plasma membrane"/>
    <property type="evidence" value="ECO:0007669"/>
    <property type="project" value="TreeGrafter"/>
</dbReference>
<evidence type="ECO:0000256" key="4">
    <source>
        <dbReference type="ARBA" id="ARBA00022449"/>
    </source>
</evidence>
<dbReference type="GO" id="GO:0015293">
    <property type="term" value="F:symporter activity"/>
    <property type="evidence" value="ECO:0007669"/>
    <property type="project" value="UniProtKB-KW"/>
</dbReference>
<evidence type="ECO:0000256" key="3">
    <source>
        <dbReference type="ARBA" id="ARBA00022448"/>
    </source>
</evidence>
<feature type="transmembrane region" description="Helical" evidence="17">
    <location>
        <begin position="84"/>
        <end position="102"/>
    </location>
</feature>
<evidence type="ECO:0000256" key="6">
    <source>
        <dbReference type="ARBA" id="ARBA00022568"/>
    </source>
</evidence>
<dbReference type="InterPro" id="IPR004481">
    <property type="entry name" value="K/Na/Ca-exchanger"/>
</dbReference>
<feature type="transmembrane region" description="Helical" evidence="17">
    <location>
        <begin position="407"/>
        <end position="426"/>
    </location>
</feature>
<protein>
    <submittedName>
        <fullName evidence="19">CLUMA_CG002571, isoform A</fullName>
    </submittedName>
</protein>
<feature type="transmembrane region" description="Helical" evidence="17">
    <location>
        <begin position="26"/>
        <end position="47"/>
    </location>
</feature>
<name>A0A1J1HLQ9_9DIPT</name>
<comment type="subcellular location">
    <subcellularLocation>
        <location evidence="1">Membrane</location>
        <topology evidence="1">Multi-pass membrane protein</topology>
    </subcellularLocation>
</comment>
<dbReference type="InterPro" id="IPR004837">
    <property type="entry name" value="NaCa_Exmemb"/>
</dbReference>
<evidence type="ECO:0000256" key="14">
    <source>
        <dbReference type="ARBA" id="ARBA00023065"/>
    </source>
</evidence>
<evidence type="ECO:0000256" key="17">
    <source>
        <dbReference type="SAM" id="Phobius"/>
    </source>
</evidence>
<evidence type="ECO:0000256" key="7">
    <source>
        <dbReference type="ARBA" id="ARBA00022692"/>
    </source>
</evidence>
<dbReference type="InterPro" id="IPR044880">
    <property type="entry name" value="NCX_ion-bd_dom_sf"/>
</dbReference>
<dbReference type="GO" id="GO:0005262">
    <property type="term" value="F:calcium channel activity"/>
    <property type="evidence" value="ECO:0007669"/>
    <property type="project" value="TreeGrafter"/>
</dbReference>
<keyword evidence="3" id="KW-0813">Transport</keyword>
<keyword evidence="16" id="KW-0739">Sodium transport</keyword>
<dbReference type="STRING" id="568069.A0A1J1HLQ9"/>
<evidence type="ECO:0000313" key="20">
    <source>
        <dbReference type="Proteomes" id="UP000183832"/>
    </source>
</evidence>
<evidence type="ECO:0000256" key="16">
    <source>
        <dbReference type="ARBA" id="ARBA00023201"/>
    </source>
</evidence>
<keyword evidence="13" id="KW-0915">Sodium</keyword>
<accession>A0A1J1HLQ9</accession>
<dbReference type="GO" id="GO:0006874">
    <property type="term" value="P:intracellular calcium ion homeostasis"/>
    <property type="evidence" value="ECO:0007669"/>
    <property type="project" value="TreeGrafter"/>
</dbReference>
<feature type="transmembrane region" description="Helical" evidence="17">
    <location>
        <begin position="59"/>
        <end position="78"/>
    </location>
</feature>
<evidence type="ECO:0000256" key="2">
    <source>
        <dbReference type="ARBA" id="ARBA00005364"/>
    </source>
</evidence>
<feature type="domain" description="Sodium/calcium exchanger membrane region" evidence="18">
    <location>
        <begin position="1"/>
        <end position="102"/>
    </location>
</feature>
<keyword evidence="8" id="KW-0732">Signal</keyword>
<feature type="domain" description="Sodium/calcium exchanger membrane region" evidence="18">
    <location>
        <begin position="271"/>
        <end position="424"/>
    </location>
</feature>
<evidence type="ECO:0000256" key="11">
    <source>
        <dbReference type="ARBA" id="ARBA00022958"/>
    </source>
</evidence>
<keyword evidence="20" id="KW-1185">Reference proteome</keyword>
<evidence type="ECO:0000256" key="10">
    <source>
        <dbReference type="ARBA" id="ARBA00022847"/>
    </source>
</evidence>
<feature type="transmembrane region" description="Helical" evidence="17">
    <location>
        <begin position="370"/>
        <end position="395"/>
    </location>
</feature>
<dbReference type="EMBL" id="CVRI01000010">
    <property type="protein sequence ID" value="CRK88973.1"/>
    <property type="molecule type" value="Genomic_DNA"/>
</dbReference>
<evidence type="ECO:0000256" key="8">
    <source>
        <dbReference type="ARBA" id="ARBA00022729"/>
    </source>
</evidence>
<evidence type="ECO:0000256" key="5">
    <source>
        <dbReference type="ARBA" id="ARBA00022538"/>
    </source>
</evidence>
<keyword evidence="12 17" id="KW-1133">Transmembrane helix</keyword>
<keyword evidence="10" id="KW-0769">Symport</keyword>
<sequence>MATATTIPEFFANTISTFIAESDMGLSAIIGSMMFNTLGVAACASLFTKKPIQIDWWPITRDSILFSINIVILVTFAWDGVIMWWESCILVTLYVGYWILMFQNPRIKKFVKHIVEDKLMWCQRIKNYDIANQRPYSLKPFVENGVTRQLSNNSQISVENGNTENFKPYYNQGFDASSVSINVIEFSFDDRRKSFDINSIDPPIIPRSAAERRKSTDLSIVYAEVEEEEYGLWEIPKGVGYFNIFWFFFTWPIKFLLQYTIPNPITHKKWYIVSFIMCIIWIGGVSYLVFWMVVIIGDTFGIPDAVMGLTFLAFGGCMPEAISAVIVARQGSGQMGVSNALGANNLAILFSLGLPWFIRTMVDGAGFNDAQIRIFSSGIEFTIMTLLIAVAILYISMAAAGYKLRKTVGLFLGIGYVFLATFAILVELNVLFVPEGC</sequence>
<gene>
    <name evidence="19" type="primary">similar to Sodium</name>
    <name evidence="19" type="synonym">calcium exchanger 5</name>
    <name evidence="19" type="synonym">potassium</name>
    <name evidence="19" type="ORF">CLUMA_CG002571</name>
</gene>
<dbReference type="AlphaFoldDB" id="A0A1J1HLQ9"/>
<keyword evidence="5" id="KW-0633">Potassium transport</keyword>
<keyword evidence="9" id="KW-0106">Calcium</keyword>
<keyword evidence="11" id="KW-0630">Potassium</keyword>
<keyword evidence="4" id="KW-0050">Antiport</keyword>
<dbReference type="FunFam" id="1.20.1420.30:FF:000009">
    <property type="entry name" value="sodium/potassium/calcium exchanger 5 isoform X2"/>
    <property type="match status" value="1"/>
</dbReference>
<keyword evidence="15 17" id="KW-0472">Membrane</keyword>
<evidence type="ECO:0000256" key="1">
    <source>
        <dbReference type="ARBA" id="ARBA00004141"/>
    </source>
</evidence>
<reference evidence="19 20" key="1">
    <citation type="submission" date="2015-04" db="EMBL/GenBank/DDBJ databases">
        <authorList>
            <person name="Syromyatnikov M.Y."/>
            <person name="Popov V.N."/>
        </authorList>
    </citation>
    <scope>NUCLEOTIDE SEQUENCE [LARGE SCALE GENOMIC DNA]</scope>
</reference>
<organism evidence="19 20">
    <name type="scientific">Clunio marinus</name>
    <dbReference type="NCBI Taxonomy" id="568069"/>
    <lineage>
        <taxon>Eukaryota</taxon>
        <taxon>Metazoa</taxon>
        <taxon>Ecdysozoa</taxon>
        <taxon>Arthropoda</taxon>
        <taxon>Hexapoda</taxon>
        <taxon>Insecta</taxon>
        <taxon>Pterygota</taxon>
        <taxon>Neoptera</taxon>
        <taxon>Endopterygota</taxon>
        <taxon>Diptera</taxon>
        <taxon>Nematocera</taxon>
        <taxon>Chironomoidea</taxon>
        <taxon>Chironomidae</taxon>
        <taxon>Clunio</taxon>
    </lineage>
</organism>
<keyword evidence="6" id="KW-0109">Calcium transport</keyword>
<dbReference type="Proteomes" id="UP000183832">
    <property type="component" value="Unassembled WGS sequence"/>
</dbReference>
<evidence type="ECO:0000256" key="9">
    <source>
        <dbReference type="ARBA" id="ARBA00022837"/>
    </source>
</evidence>
<evidence type="ECO:0000313" key="19">
    <source>
        <dbReference type="EMBL" id="CRK88973.1"/>
    </source>
</evidence>
<dbReference type="Pfam" id="PF01699">
    <property type="entry name" value="Na_Ca_ex"/>
    <property type="match status" value="2"/>
</dbReference>
<feature type="transmembrane region" description="Helical" evidence="17">
    <location>
        <begin position="270"/>
        <end position="293"/>
    </location>
</feature>
<evidence type="ECO:0000259" key="18">
    <source>
        <dbReference type="Pfam" id="PF01699"/>
    </source>
</evidence>
<keyword evidence="14" id="KW-0406">Ion transport</keyword>
<evidence type="ECO:0000256" key="15">
    <source>
        <dbReference type="ARBA" id="ARBA00023136"/>
    </source>
</evidence>
<comment type="similarity">
    <text evidence="2">Belongs to the Ca(2+):cation antiporter (CaCA) (TC 2.A.19) family. SLC24A subfamily.</text>
</comment>
<dbReference type="OrthoDB" id="2127281at2759"/>
<evidence type="ECO:0000256" key="13">
    <source>
        <dbReference type="ARBA" id="ARBA00023053"/>
    </source>
</evidence>
<dbReference type="PANTHER" id="PTHR10846">
    <property type="entry name" value="SODIUM/POTASSIUM/CALCIUM EXCHANGER"/>
    <property type="match status" value="1"/>
</dbReference>
<keyword evidence="7 17" id="KW-0812">Transmembrane</keyword>
<feature type="transmembrane region" description="Helical" evidence="17">
    <location>
        <begin position="340"/>
        <end position="358"/>
    </location>
</feature>
<evidence type="ECO:0000256" key="12">
    <source>
        <dbReference type="ARBA" id="ARBA00022989"/>
    </source>
</evidence>
<feature type="transmembrane region" description="Helical" evidence="17">
    <location>
        <begin position="305"/>
        <end position="328"/>
    </location>
</feature>
<proteinExistence type="inferred from homology"/>
<dbReference type="Gene3D" id="1.20.1420.30">
    <property type="entry name" value="NCX, central ion-binding region"/>
    <property type="match status" value="2"/>
</dbReference>